<protein>
    <submittedName>
        <fullName evidence="2">Uncharacterized protein</fullName>
    </submittedName>
</protein>
<dbReference type="PATRIC" id="fig|69.6.peg.4588"/>
<dbReference type="EMBL" id="CP013140">
    <property type="protein sequence ID" value="ALN59993.1"/>
    <property type="molecule type" value="Genomic_DNA"/>
</dbReference>
<name>A0A0S2DNP9_LYSEN</name>
<evidence type="ECO:0000313" key="2">
    <source>
        <dbReference type="EMBL" id="ALN59993.1"/>
    </source>
</evidence>
<evidence type="ECO:0000256" key="1">
    <source>
        <dbReference type="SAM" id="MobiDB-lite"/>
    </source>
</evidence>
<organism evidence="2 3">
    <name type="scientific">Lysobacter enzymogenes</name>
    <dbReference type="NCBI Taxonomy" id="69"/>
    <lineage>
        <taxon>Bacteria</taxon>
        <taxon>Pseudomonadati</taxon>
        <taxon>Pseudomonadota</taxon>
        <taxon>Gammaproteobacteria</taxon>
        <taxon>Lysobacterales</taxon>
        <taxon>Lysobacteraceae</taxon>
        <taxon>Lysobacter</taxon>
    </lineage>
</organism>
<accession>A0A0S2DNP9</accession>
<dbReference type="AlphaFoldDB" id="A0A0S2DNP9"/>
<reference evidence="2 3" key="1">
    <citation type="submission" date="2015-11" db="EMBL/GenBank/DDBJ databases">
        <title>Genome sequences of Lysobacter enzymogenes strain C3 and Lysobacter antibioticus ATCC 29479.</title>
        <authorList>
            <person name="Kobayashi D.Y."/>
        </authorList>
    </citation>
    <scope>NUCLEOTIDE SEQUENCE [LARGE SCALE GENOMIC DNA]</scope>
    <source>
        <strain evidence="2 3">C3</strain>
    </source>
</reference>
<proteinExistence type="predicted"/>
<evidence type="ECO:0000313" key="3">
    <source>
        <dbReference type="Proteomes" id="UP000061569"/>
    </source>
</evidence>
<feature type="region of interest" description="Disordered" evidence="1">
    <location>
        <begin position="55"/>
        <end position="78"/>
    </location>
</feature>
<dbReference type="KEGG" id="lez:GLE_4652"/>
<sequence length="148" mass="15977">MAQAARRSSSRAWLSRRRNAPLFPSAALRNRTPAMTEISRLDRLIAQLRVHLRKQGGATAARQPRQEGAPAREAGRQSPLQAVQALKAAGVGDEKVLVGRLVEGLLAEEFGDELANSAEFHQTIAVVVSVLGEDAEAWALCRACVEEA</sequence>
<dbReference type="Proteomes" id="UP000061569">
    <property type="component" value="Chromosome"/>
</dbReference>
<gene>
    <name evidence="2" type="ORF">GLE_4652</name>
</gene>